<dbReference type="RefSeq" id="WP_090760082.1">
    <property type="nucleotide sequence ID" value="NZ_FNFB01000002.1"/>
</dbReference>
<feature type="region of interest" description="Disordered" evidence="1">
    <location>
        <begin position="51"/>
        <end position="81"/>
    </location>
</feature>
<dbReference type="OrthoDB" id="3542889at2"/>
<evidence type="ECO:0000256" key="1">
    <source>
        <dbReference type="SAM" id="MobiDB-lite"/>
    </source>
</evidence>
<dbReference type="AlphaFoldDB" id="A0A1G8UZ24"/>
<accession>A0A1G8UZ24</accession>
<organism evidence="2 3">
    <name type="scientific">Nonomuraea maritima</name>
    <dbReference type="NCBI Taxonomy" id="683260"/>
    <lineage>
        <taxon>Bacteria</taxon>
        <taxon>Bacillati</taxon>
        <taxon>Actinomycetota</taxon>
        <taxon>Actinomycetes</taxon>
        <taxon>Streptosporangiales</taxon>
        <taxon>Streptosporangiaceae</taxon>
        <taxon>Nonomuraea</taxon>
    </lineage>
</organism>
<sequence>MASRSAAVLAGGKNVVRLFVAALAFTGAYAGLSASGDAGYGAEPAGSSAYGARPARLPASGDTGPGAQVSASGEAGPGARPVGQVELSVRATPAASAATPAASGRPGTVTVDIGGRGGCTGSYVARSLLVNPAPGTGLRYHWRLARWSPTTGTWRTYQRGYDGFTGADRAVEWRPEIAANPGTYRVELTAGRSATVTSERFQVSC</sequence>
<evidence type="ECO:0000313" key="3">
    <source>
        <dbReference type="Proteomes" id="UP000198683"/>
    </source>
</evidence>
<gene>
    <name evidence="2" type="ORF">SAMN05421874_102301</name>
</gene>
<dbReference type="Proteomes" id="UP000198683">
    <property type="component" value="Unassembled WGS sequence"/>
</dbReference>
<keyword evidence="3" id="KW-1185">Reference proteome</keyword>
<reference evidence="2 3" key="1">
    <citation type="submission" date="2016-10" db="EMBL/GenBank/DDBJ databases">
        <authorList>
            <person name="de Groot N.N."/>
        </authorList>
    </citation>
    <scope>NUCLEOTIDE SEQUENCE [LARGE SCALE GENOMIC DNA]</scope>
    <source>
        <strain evidence="2 3">CGMCC 4.5681</strain>
    </source>
</reference>
<dbReference type="EMBL" id="FNFB01000002">
    <property type="protein sequence ID" value="SDJ58200.1"/>
    <property type="molecule type" value="Genomic_DNA"/>
</dbReference>
<proteinExistence type="predicted"/>
<protein>
    <submittedName>
        <fullName evidence="2">Uncharacterized protein</fullName>
    </submittedName>
</protein>
<evidence type="ECO:0000313" key="2">
    <source>
        <dbReference type="EMBL" id="SDJ58200.1"/>
    </source>
</evidence>
<name>A0A1G8UZ24_9ACTN</name>